<keyword evidence="4" id="KW-1185">Reference proteome</keyword>
<dbReference type="EMBL" id="JAJOMB010000018">
    <property type="protein sequence ID" value="MCD5314859.1"/>
    <property type="molecule type" value="Genomic_DNA"/>
</dbReference>
<gene>
    <name evidence="3" type="ORF">LR394_28550</name>
</gene>
<accession>A0A9X1SWL0</accession>
<keyword evidence="1" id="KW-0732">Signal</keyword>
<evidence type="ECO:0000313" key="4">
    <source>
        <dbReference type="Proteomes" id="UP001138997"/>
    </source>
</evidence>
<feature type="chain" id="PRO_5040927092" description="PET hydrolase/cutinase-like domain-containing protein" evidence="1">
    <location>
        <begin position="33"/>
        <end position="589"/>
    </location>
</feature>
<evidence type="ECO:0000313" key="3">
    <source>
        <dbReference type="EMBL" id="MCD5314859.1"/>
    </source>
</evidence>
<name>A0A9X1SWL0_9ACTN</name>
<feature type="domain" description="PET hydrolase/cutinase-like" evidence="2">
    <location>
        <begin position="135"/>
        <end position="303"/>
    </location>
</feature>
<reference evidence="3" key="1">
    <citation type="submission" date="2021-11" db="EMBL/GenBank/DDBJ databases">
        <title>Streptomyces corallinus and Kineosporia corallina sp. nov., two new coral-derived marine actinobacteria.</title>
        <authorList>
            <person name="Buangrab K."/>
            <person name="Sutthacheep M."/>
            <person name="Yeemin T."/>
            <person name="Harunari E."/>
            <person name="Igarashi Y."/>
            <person name="Sripreechasak P."/>
            <person name="Kanchanasin P."/>
            <person name="Tanasupawat S."/>
            <person name="Phongsopitanun W."/>
        </authorList>
    </citation>
    <scope>NUCLEOTIDE SEQUENCE</scope>
    <source>
        <strain evidence="3">JCM 31032</strain>
    </source>
</reference>
<protein>
    <recommendedName>
        <fullName evidence="2">PET hydrolase/cutinase-like domain-containing protein</fullName>
    </recommendedName>
</protein>
<dbReference type="SUPFAM" id="SSF53474">
    <property type="entry name" value="alpha/beta-Hydrolases"/>
    <property type="match status" value="1"/>
</dbReference>
<dbReference type="InterPro" id="IPR041127">
    <property type="entry name" value="PET_hydrolase/cutinase-like"/>
</dbReference>
<sequence length="589" mass="63817">MKIRKKHTALASVLAVGTTLTALALSSSVTQAAEAPRQPAATTMADLVAKGPEKITTQEYDFGDDAAKLPGVKAPVELRGVVHRPAQAAGRKLPFVLLLHGIQITCWEGPGKENASMDWPCQDGLKPVPSHRGYDYLAENLASHGFVVASISANGVYRADADFEDMGMLNRARLIERHLEEFARWNTTGAAPFGQSLVGAIDPQRVGLMGHSRGGGGVARFMTYKKQKTGFTVKAVLPLAAAPHGKQVITDAALGVVEATCDGDTYQHTAISLVDRSRYAKPEDPSPKYTVAITGANHNFFNTAWSPSADWIGGYDDARHGPQNSICKAGAQGRLTETQQRRYATAYVNSFFRLHLAGEQRLAPVWNGETKPAGDVVQVTRIPGAQDRLVINRLDSAKQLRTNDLGGAVTRKKLSQLRICSKKAPLTKDSTPCLSNTRKVPTSSAPHHIDGDLPLAKTAWKQANASLTNAVPRRHRDFSKYSAVQLRAALDFSDQRNPPNKNGKLTITLTDTQGRSKTVTPDTAALDFPRMVKKVPPGQEDLSPHFLLNQVRVPLRSFTGVDLKNARSVRIGFPSKSGSFGLSDLMLSW</sequence>
<dbReference type="InterPro" id="IPR029058">
    <property type="entry name" value="AB_hydrolase_fold"/>
</dbReference>
<dbReference type="Proteomes" id="UP001138997">
    <property type="component" value="Unassembled WGS sequence"/>
</dbReference>
<comment type="caution">
    <text evidence="3">The sequence shown here is derived from an EMBL/GenBank/DDBJ whole genome shotgun (WGS) entry which is preliminary data.</text>
</comment>
<evidence type="ECO:0000259" key="2">
    <source>
        <dbReference type="Pfam" id="PF12740"/>
    </source>
</evidence>
<dbReference type="Gene3D" id="3.40.50.1820">
    <property type="entry name" value="alpha/beta hydrolase"/>
    <property type="match status" value="1"/>
</dbReference>
<evidence type="ECO:0000256" key="1">
    <source>
        <dbReference type="SAM" id="SignalP"/>
    </source>
</evidence>
<feature type="signal peptide" evidence="1">
    <location>
        <begin position="1"/>
        <end position="32"/>
    </location>
</feature>
<organism evidence="3 4">
    <name type="scientific">Kineosporia babensis</name>
    <dbReference type="NCBI Taxonomy" id="499548"/>
    <lineage>
        <taxon>Bacteria</taxon>
        <taxon>Bacillati</taxon>
        <taxon>Actinomycetota</taxon>
        <taxon>Actinomycetes</taxon>
        <taxon>Kineosporiales</taxon>
        <taxon>Kineosporiaceae</taxon>
        <taxon>Kineosporia</taxon>
    </lineage>
</organism>
<dbReference type="Pfam" id="PF12740">
    <property type="entry name" value="PETase"/>
    <property type="match status" value="1"/>
</dbReference>
<dbReference type="RefSeq" id="WP_231447662.1">
    <property type="nucleotide sequence ID" value="NZ_JAJOMB010000018.1"/>
</dbReference>
<proteinExistence type="predicted"/>
<dbReference type="AlphaFoldDB" id="A0A9X1SWL0"/>